<organism evidence="1 2">
    <name type="scientific">Dendrolimus kikuchii</name>
    <dbReference type="NCBI Taxonomy" id="765133"/>
    <lineage>
        <taxon>Eukaryota</taxon>
        <taxon>Metazoa</taxon>
        <taxon>Ecdysozoa</taxon>
        <taxon>Arthropoda</taxon>
        <taxon>Hexapoda</taxon>
        <taxon>Insecta</taxon>
        <taxon>Pterygota</taxon>
        <taxon>Neoptera</taxon>
        <taxon>Endopterygota</taxon>
        <taxon>Lepidoptera</taxon>
        <taxon>Glossata</taxon>
        <taxon>Ditrysia</taxon>
        <taxon>Bombycoidea</taxon>
        <taxon>Lasiocampidae</taxon>
        <taxon>Dendrolimus</taxon>
    </lineage>
</organism>
<evidence type="ECO:0000313" key="1">
    <source>
        <dbReference type="EMBL" id="KAJ0170731.1"/>
    </source>
</evidence>
<sequence>MTDQHSIIMSNTEWKVHGVAVSTVNEINSAQFDSLVVVTTDGVALPQALEDFITASLEVDAALSKKCAVLRCPRVSGNRLVISPTGPITPYDDVRSIYEAARAGIERAHAAGSARPVLLVQPHPKWRQADLVALLGALEALYVPLQIRETFPDQAHKIEALGVYSEGVKAIEDLLKEAIALEISRGVSRDIGGSDPERMTPRATAKYLHDVFQGSGVKIRVVDDINTIEKEYPLFAAVNRAANSVDRHKGCIVFLEYEPKFYDKTVMFVGKGVTYDTGGCDIKAGGVMAGMSRDKCGAAAVAGFLKACDVLKPPIKVVAALGMVRNSVGEQAYVADELIRCRRGLAVRIGNTDAEGRMIMGDLLSEMHDRALNEKNPHIYTVATLTGHAVRAYGDGYTAAMDNHVARDLLHSTKLASSGDSIGDMVEISTIRREDLATHRGKVPGDQVHQAGNCASTACARGHQAPAAFLLLVSGLDGGQVPYTHLDVAASAGCLPDPPTAAPLLALANHYGLISTK</sequence>
<keyword evidence="2" id="KW-1185">Reference proteome</keyword>
<dbReference type="Proteomes" id="UP000824533">
    <property type="component" value="Linkage Group LG26"/>
</dbReference>
<protein>
    <submittedName>
        <fullName evidence="1">Uncharacterized protein</fullName>
    </submittedName>
</protein>
<proteinExistence type="predicted"/>
<gene>
    <name evidence="1" type="ORF">K1T71_013503</name>
</gene>
<reference evidence="1 2" key="1">
    <citation type="journal article" date="2021" name="Front. Genet.">
        <title>Chromosome-Level Genome Assembly Reveals Significant Gene Expansion in the Toll and IMD Signaling Pathways of Dendrolimus kikuchii.</title>
        <authorList>
            <person name="Zhou J."/>
            <person name="Wu P."/>
            <person name="Xiong Z."/>
            <person name="Liu N."/>
            <person name="Zhao N."/>
            <person name="Ji M."/>
            <person name="Qiu Y."/>
            <person name="Yang B."/>
        </authorList>
    </citation>
    <scope>NUCLEOTIDE SEQUENCE [LARGE SCALE GENOMIC DNA]</scope>
    <source>
        <strain evidence="1">Ann1</strain>
    </source>
</reference>
<accession>A0ACC1CGM3</accession>
<comment type="caution">
    <text evidence="1">The sequence shown here is derived from an EMBL/GenBank/DDBJ whole genome shotgun (WGS) entry which is preliminary data.</text>
</comment>
<evidence type="ECO:0000313" key="2">
    <source>
        <dbReference type="Proteomes" id="UP000824533"/>
    </source>
</evidence>
<name>A0ACC1CGM3_9NEOP</name>
<dbReference type="EMBL" id="CM034412">
    <property type="protein sequence ID" value="KAJ0170731.1"/>
    <property type="molecule type" value="Genomic_DNA"/>
</dbReference>